<dbReference type="Pfam" id="PF07963">
    <property type="entry name" value="N_methyl"/>
    <property type="match status" value="1"/>
</dbReference>
<evidence type="ECO:0000313" key="3">
    <source>
        <dbReference type="Proteomes" id="UP001595640"/>
    </source>
</evidence>
<dbReference type="NCBIfam" id="TIGR02532">
    <property type="entry name" value="IV_pilin_GFxxxE"/>
    <property type="match status" value="1"/>
</dbReference>
<keyword evidence="3" id="KW-1185">Reference proteome</keyword>
<dbReference type="InterPro" id="IPR012902">
    <property type="entry name" value="N_methyl_site"/>
</dbReference>
<gene>
    <name evidence="2" type="ORF">ACFOEI_00385</name>
</gene>
<dbReference type="InterPro" id="IPR045584">
    <property type="entry name" value="Pilin-like"/>
</dbReference>
<keyword evidence="1" id="KW-0472">Membrane</keyword>
<organism evidence="2 3">
    <name type="scientific">Modicisalibacter luteus</name>
    <dbReference type="NCBI Taxonomy" id="453962"/>
    <lineage>
        <taxon>Bacteria</taxon>
        <taxon>Pseudomonadati</taxon>
        <taxon>Pseudomonadota</taxon>
        <taxon>Gammaproteobacteria</taxon>
        <taxon>Oceanospirillales</taxon>
        <taxon>Halomonadaceae</taxon>
        <taxon>Modicisalibacter</taxon>
    </lineage>
</organism>
<keyword evidence="1" id="KW-1133">Transmembrane helix</keyword>
<keyword evidence="1" id="KW-0812">Transmembrane</keyword>
<reference evidence="3" key="1">
    <citation type="journal article" date="2019" name="Int. J. Syst. Evol. Microbiol.">
        <title>The Global Catalogue of Microorganisms (GCM) 10K type strain sequencing project: providing services to taxonomists for standard genome sequencing and annotation.</title>
        <authorList>
            <consortium name="The Broad Institute Genomics Platform"/>
            <consortium name="The Broad Institute Genome Sequencing Center for Infectious Disease"/>
            <person name="Wu L."/>
            <person name="Ma J."/>
        </authorList>
    </citation>
    <scope>NUCLEOTIDE SEQUENCE [LARGE SCALE GENOMIC DNA]</scope>
    <source>
        <strain evidence="3">KCTC 12847</strain>
    </source>
</reference>
<feature type="transmembrane region" description="Helical" evidence="1">
    <location>
        <begin position="19"/>
        <end position="37"/>
    </location>
</feature>
<dbReference type="Proteomes" id="UP001595640">
    <property type="component" value="Unassembled WGS sequence"/>
</dbReference>
<comment type="caution">
    <text evidence="2">The sequence shown here is derived from an EMBL/GenBank/DDBJ whole genome shotgun (WGS) entry which is preliminary data.</text>
</comment>
<proteinExistence type="predicted"/>
<sequence length="191" mass="20942">MIVPEQGCVRQRGFTLVELMIAMVIGLIIVLGSSQIFSANRQSFDRVEQLNDRQEKLRFLVDAVSLDVRTADSSMEILNAGSKLTLHYSGNRTSDPYCSGGVLEKLDYVFNVETSTLSLTSYCIGVSPVEEPLISDLDLVRFSEGVINGILTFVDVTVHFPAFDSEASAGREVTFRAANRSAVIARINADN</sequence>
<protein>
    <submittedName>
        <fullName evidence="2">PilW family protein</fullName>
    </submittedName>
</protein>
<evidence type="ECO:0000256" key="1">
    <source>
        <dbReference type="SAM" id="Phobius"/>
    </source>
</evidence>
<dbReference type="SUPFAM" id="SSF54523">
    <property type="entry name" value="Pili subunits"/>
    <property type="match status" value="1"/>
</dbReference>
<evidence type="ECO:0000313" key="2">
    <source>
        <dbReference type="EMBL" id="MFC3290527.1"/>
    </source>
</evidence>
<accession>A0ABV7LWZ7</accession>
<dbReference type="EMBL" id="JBHRUH010000001">
    <property type="protein sequence ID" value="MFC3290527.1"/>
    <property type="molecule type" value="Genomic_DNA"/>
</dbReference>
<name>A0ABV7LWZ7_9GAMM</name>
<dbReference type="RefSeq" id="WP_019020252.1">
    <property type="nucleotide sequence ID" value="NZ_BMXD01000012.1"/>
</dbReference>